<dbReference type="EC" id="2.3.1.101" evidence="5"/>
<keyword evidence="6" id="KW-1185">Reference proteome</keyword>
<gene>
    <name evidence="5" type="ORF">A994_10749</name>
</gene>
<evidence type="ECO:0000313" key="5">
    <source>
        <dbReference type="EMBL" id="EKF85091.1"/>
    </source>
</evidence>
<dbReference type="InterPro" id="IPR014053">
    <property type="entry name" value="ForMFR_H4MPT_ForTrfase"/>
</dbReference>
<dbReference type="AlphaFoldDB" id="K2QAU6"/>
<reference evidence="5 6" key="1">
    <citation type="journal article" date="2012" name="J. Bacteriol.">
        <title>Draft genome sequence of Methanobacterium formicicum DSM 3637, an archaebacterium isolated from the methane producer amoeba Pelomyxa palustris.</title>
        <authorList>
            <person name="Gutierrez G."/>
        </authorList>
    </citation>
    <scope>NUCLEOTIDE SEQUENCE [LARGE SCALE GENOMIC DNA]</scope>
    <source>
        <strain evidence="6">DSM 3637 / PP1</strain>
    </source>
</reference>
<feature type="domain" description="Formylmethanofuran: tetrahydromethanopterin formyltransferase Ftr N-terminal" evidence="3">
    <location>
        <begin position="23"/>
        <end position="161"/>
    </location>
</feature>
<keyword evidence="2 5" id="KW-0808">Transferase</keyword>
<organism evidence="5 6">
    <name type="scientific">Methanobacterium formicicum (strain DSM 3637 / PP1)</name>
    <dbReference type="NCBI Taxonomy" id="1204725"/>
    <lineage>
        <taxon>Archaea</taxon>
        <taxon>Methanobacteriati</taxon>
        <taxon>Methanobacteriota</taxon>
        <taxon>Methanomada group</taxon>
        <taxon>Methanobacteria</taxon>
        <taxon>Methanobacteriales</taxon>
        <taxon>Methanobacteriaceae</taxon>
        <taxon>Methanobacterium</taxon>
    </lineage>
</organism>
<dbReference type="Pfam" id="PF01913">
    <property type="entry name" value="FTR"/>
    <property type="match status" value="1"/>
</dbReference>
<sequence length="313" mass="34628">MTTGKGKGDLPGNAGKYPVRIGKIEDTYAEAFNGICCRVIVTADDDLTLQRAAYDATSTPGTVIGRVEGGVEGWLNEDQTPDHRKGAILQFWYNTTDIEKFQVELSYRIRQDILVKPFTSVFDASINPSGYIDTMKYVGHCGDGYEWEEEIYGRHMIVVPIAIPDFLIERKLGYTEGIMGANFWYYSRSKEAVLEGGRAALKAIESIEGVITPFDICSAASKPETNYPWIGPTTNHPYCPTLQNILGGESQVPEGVNYIPEIVLNGLNLESLKKAMKIGIEVLLDYDDVMGISAGNYDGKLGDHQIHLKELFP</sequence>
<dbReference type="InterPro" id="IPR002770">
    <property type="entry name" value="ForMFR_H4MPT_ForTrfase_C"/>
</dbReference>
<dbReference type="PIRSF" id="PIRSF006414">
    <property type="entry name" value="Ftr_formyl_trnsf"/>
    <property type="match status" value="1"/>
</dbReference>
<dbReference type="EMBL" id="AMPO01000010">
    <property type="protein sequence ID" value="EKF85091.1"/>
    <property type="molecule type" value="Genomic_DNA"/>
</dbReference>
<evidence type="ECO:0000256" key="1">
    <source>
        <dbReference type="ARBA" id="ARBA00006770"/>
    </source>
</evidence>
<evidence type="ECO:0000259" key="4">
    <source>
        <dbReference type="Pfam" id="PF02741"/>
    </source>
</evidence>
<protein>
    <submittedName>
        <fullName evidence="5">Formylmethanofuran--tetrahydromethanopterin formyltransferase</fullName>
        <ecNumber evidence="5">2.3.1.101</ecNumber>
    </submittedName>
</protein>
<keyword evidence="5" id="KW-0012">Acyltransferase</keyword>
<dbReference type="Gene3D" id="3.30.70.520">
    <property type="match status" value="2"/>
</dbReference>
<dbReference type="InterPro" id="IPR023447">
    <property type="entry name" value="ForMFR_H4MPT_ForTrfase_fd-like"/>
</dbReference>
<feature type="domain" description="Formylmethanofuran: tetrahydromethanopterin formyltransferase Ftr C-terminal" evidence="4">
    <location>
        <begin position="164"/>
        <end position="311"/>
    </location>
</feature>
<dbReference type="NCBIfam" id="NF002554">
    <property type="entry name" value="PRK02114.1"/>
    <property type="match status" value="1"/>
</dbReference>
<dbReference type="Proteomes" id="UP000007360">
    <property type="component" value="Unassembled WGS sequence"/>
</dbReference>
<dbReference type="SUPFAM" id="SSF55112">
    <property type="entry name" value="Formylmethanofuran:tetrahydromethanopterin formyltransferase"/>
    <property type="match status" value="2"/>
</dbReference>
<comment type="similarity">
    <text evidence="1">Belongs to the FTR family.</text>
</comment>
<dbReference type="RefSeq" id="WP_004031613.1">
    <property type="nucleotide sequence ID" value="NZ_AMPO01000010.1"/>
</dbReference>
<dbReference type="PATRIC" id="fig|1204725.3.peg.2163"/>
<proteinExistence type="inferred from homology"/>
<evidence type="ECO:0000256" key="2">
    <source>
        <dbReference type="ARBA" id="ARBA00022679"/>
    </source>
</evidence>
<dbReference type="GO" id="GO:0006730">
    <property type="term" value="P:one-carbon metabolic process"/>
    <property type="evidence" value="ECO:0007669"/>
    <property type="project" value="InterPro"/>
</dbReference>
<dbReference type="GO" id="GO:0030270">
    <property type="term" value="F:formylmethanofuran-tetrahydromethanopterin N-formyltransferase activity"/>
    <property type="evidence" value="ECO:0007669"/>
    <property type="project" value="UniProtKB-EC"/>
</dbReference>
<dbReference type="InterPro" id="IPR022667">
    <property type="entry name" value="ForMFR_H4MPT_ForTrfase_N"/>
</dbReference>
<evidence type="ECO:0000313" key="6">
    <source>
        <dbReference type="Proteomes" id="UP000007360"/>
    </source>
</evidence>
<name>K2QAU6_METFP</name>
<comment type="caution">
    <text evidence="5">The sequence shown here is derived from an EMBL/GenBank/DDBJ whole genome shotgun (WGS) entry which is preliminary data.</text>
</comment>
<accession>K2QAU6</accession>
<dbReference type="Pfam" id="PF02741">
    <property type="entry name" value="FTR_C"/>
    <property type="match status" value="1"/>
</dbReference>
<evidence type="ECO:0000259" key="3">
    <source>
        <dbReference type="Pfam" id="PF01913"/>
    </source>
</evidence>